<dbReference type="EMBL" id="JBHUMQ010000001">
    <property type="protein sequence ID" value="MFD2692179.1"/>
    <property type="molecule type" value="Genomic_DNA"/>
</dbReference>
<feature type="domain" description="DnaB/C C-terminal" evidence="3">
    <location>
        <begin position="329"/>
        <end position="387"/>
    </location>
</feature>
<evidence type="ECO:0000313" key="6">
    <source>
        <dbReference type="Proteomes" id="UP001597399"/>
    </source>
</evidence>
<protein>
    <submittedName>
        <fullName evidence="5">Replication initiation and membrane attachment family protein</fullName>
    </submittedName>
</protein>
<accession>A0ABW5RYI3</accession>
<comment type="caution">
    <text evidence="5">The sequence shown here is derived from an EMBL/GenBank/DDBJ whole genome shotgun (WGS) entry which is preliminary data.</text>
</comment>
<feature type="region of interest" description="Disordered" evidence="2">
    <location>
        <begin position="388"/>
        <end position="447"/>
    </location>
</feature>
<feature type="compositionally biased region" description="Basic and acidic residues" evidence="2">
    <location>
        <begin position="433"/>
        <end position="447"/>
    </location>
</feature>
<comment type="similarity">
    <text evidence="1">Belongs to the DnaB/DnaD family.</text>
</comment>
<organism evidence="5 6">
    <name type="scientific">Sporolactobacillus shoreicorticis</name>
    <dbReference type="NCBI Taxonomy" id="1923877"/>
    <lineage>
        <taxon>Bacteria</taxon>
        <taxon>Bacillati</taxon>
        <taxon>Bacillota</taxon>
        <taxon>Bacilli</taxon>
        <taxon>Bacillales</taxon>
        <taxon>Sporolactobacillaceae</taxon>
        <taxon>Sporolactobacillus</taxon>
    </lineage>
</organism>
<dbReference type="Proteomes" id="UP001597399">
    <property type="component" value="Unassembled WGS sequence"/>
</dbReference>
<evidence type="ECO:0000313" key="5">
    <source>
        <dbReference type="EMBL" id="MFD2692179.1"/>
    </source>
</evidence>
<dbReference type="Pfam" id="PF25888">
    <property type="entry name" value="WHD_DnaB"/>
    <property type="match status" value="1"/>
</dbReference>
<evidence type="ECO:0000256" key="2">
    <source>
        <dbReference type="SAM" id="MobiDB-lite"/>
    </source>
</evidence>
<reference evidence="6" key="1">
    <citation type="journal article" date="2019" name="Int. J. Syst. Evol. Microbiol.">
        <title>The Global Catalogue of Microorganisms (GCM) 10K type strain sequencing project: providing services to taxonomists for standard genome sequencing and annotation.</title>
        <authorList>
            <consortium name="The Broad Institute Genomics Platform"/>
            <consortium name="The Broad Institute Genome Sequencing Center for Infectious Disease"/>
            <person name="Wu L."/>
            <person name="Ma J."/>
        </authorList>
    </citation>
    <scope>NUCLEOTIDE SEQUENCE [LARGE SCALE GENOMIC DNA]</scope>
    <source>
        <strain evidence="6">TISTR 2466</strain>
    </source>
</reference>
<keyword evidence="6" id="KW-1185">Reference proteome</keyword>
<feature type="domain" description="Replicative helicase loading/DNA remodeling protein DnaB N-terminal winged helix" evidence="4">
    <location>
        <begin position="10"/>
        <end position="262"/>
    </location>
</feature>
<dbReference type="RefSeq" id="WP_253058812.1">
    <property type="nucleotide sequence ID" value="NZ_JAMXWM010000003.1"/>
</dbReference>
<gene>
    <name evidence="5" type="ORF">ACFSUE_00760</name>
</gene>
<dbReference type="InterPro" id="IPR006343">
    <property type="entry name" value="DnaB/C_C"/>
</dbReference>
<sequence length="460" mass="53108">MMQSWKEVLPGDHYRVLTNGLLHPFDQRVVTCLYQPLIGIEAVSMYFTFWQEIDDSEEFLTHHHLMGAMNLPLDRLLTARKKLEAVGLLQTLKKKGAAPGRFAYYLEPPLTPELFFKDGFLNLFLYRQVGPREYKRLSLLFESKSIIMDDYEDVSAHFDDVFQSLPSAETTDGRLNTPPTGSWDARAEPPKISFSNHFDFKKMLTYLSDAILSEDALTDEVRLAIDKLAFVYQTDPYDMSRAVQSAALHTGTVDIAALRKEVRDFYLLEHGSNEMPALYERTQPKAERKIVDREPQTAEEQLIAWYERNSPFQLLEALGQGSKPAAPDLRLVENLMFDTKLNPGVINVLIDYISQVNDHNLNKSFVEKVAAQWARANVRTVPEAMAYAREEQRKREQPKKSTVSGQIQNKRRTRKSPQNEHHEVVPEWMKNPKKTEQQTKDNDEAVKQRAKWLEDYLNNI</sequence>
<evidence type="ECO:0000256" key="1">
    <source>
        <dbReference type="ARBA" id="ARBA00093462"/>
    </source>
</evidence>
<name>A0ABW5RYI3_9BACL</name>
<proteinExistence type="inferred from homology"/>
<dbReference type="Pfam" id="PF07261">
    <property type="entry name" value="DnaB_2"/>
    <property type="match status" value="1"/>
</dbReference>
<evidence type="ECO:0000259" key="4">
    <source>
        <dbReference type="Pfam" id="PF25888"/>
    </source>
</evidence>
<dbReference type="InterPro" id="IPR058660">
    <property type="entry name" value="WHD_DnaB"/>
</dbReference>
<evidence type="ECO:0000259" key="3">
    <source>
        <dbReference type="Pfam" id="PF07261"/>
    </source>
</evidence>
<feature type="compositionally biased region" description="Basic and acidic residues" evidence="2">
    <location>
        <begin position="388"/>
        <end position="399"/>
    </location>
</feature>